<proteinExistence type="predicted"/>
<gene>
    <name evidence="1" type="ORF">XENOCAPTIV_008100</name>
</gene>
<comment type="caution">
    <text evidence="1">The sequence shown here is derived from an EMBL/GenBank/DDBJ whole genome shotgun (WGS) entry which is preliminary data.</text>
</comment>
<evidence type="ECO:0000313" key="1">
    <source>
        <dbReference type="EMBL" id="MEQ2201135.1"/>
    </source>
</evidence>
<reference evidence="1 2" key="1">
    <citation type="submission" date="2021-06" db="EMBL/GenBank/DDBJ databases">
        <authorList>
            <person name="Palmer J.M."/>
        </authorList>
    </citation>
    <scope>NUCLEOTIDE SEQUENCE [LARGE SCALE GENOMIC DNA]</scope>
    <source>
        <strain evidence="1 2">XC_2019</strain>
        <tissue evidence="1">Muscle</tissue>
    </source>
</reference>
<keyword evidence="2" id="KW-1185">Reference proteome</keyword>
<accession>A0ABV0QZ57</accession>
<name>A0ABV0QZ57_9TELE</name>
<dbReference type="Proteomes" id="UP001434883">
    <property type="component" value="Unassembled WGS sequence"/>
</dbReference>
<organism evidence="1 2">
    <name type="scientific">Xenoophorus captivus</name>
    <dbReference type="NCBI Taxonomy" id="1517983"/>
    <lineage>
        <taxon>Eukaryota</taxon>
        <taxon>Metazoa</taxon>
        <taxon>Chordata</taxon>
        <taxon>Craniata</taxon>
        <taxon>Vertebrata</taxon>
        <taxon>Euteleostomi</taxon>
        <taxon>Actinopterygii</taxon>
        <taxon>Neopterygii</taxon>
        <taxon>Teleostei</taxon>
        <taxon>Neoteleostei</taxon>
        <taxon>Acanthomorphata</taxon>
        <taxon>Ovalentaria</taxon>
        <taxon>Atherinomorphae</taxon>
        <taxon>Cyprinodontiformes</taxon>
        <taxon>Goodeidae</taxon>
        <taxon>Xenoophorus</taxon>
    </lineage>
</organism>
<dbReference type="EMBL" id="JAHRIN010027146">
    <property type="protein sequence ID" value="MEQ2201135.1"/>
    <property type="molecule type" value="Genomic_DNA"/>
</dbReference>
<sequence length="104" mass="11755">MLEGAAFLIMSFRKEIVLCSRDGCVLVLNVYINPRTKAKGHYSLLTSLFTVKQVLYQHRLKGHSARKKPLVQKQHKSPGCSLEMHSGTETLIFKYSSCGLMNLK</sequence>
<evidence type="ECO:0000313" key="2">
    <source>
        <dbReference type="Proteomes" id="UP001434883"/>
    </source>
</evidence>
<protein>
    <submittedName>
        <fullName evidence="1">Uncharacterized protein</fullName>
    </submittedName>
</protein>